<dbReference type="Proteomes" id="UP000070720">
    <property type="component" value="Chromosome 3"/>
</dbReference>
<evidence type="ECO:0000313" key="1">
    <source>
        <dbReference type="EMBL" id="CEF88602.1"/>
    </source>
</evidence>
<dbReference type="VEuPathDB" id="FungiDB:FGRAMPH1_01G17817"/>
<evidence type="ECO:0000313" key="2">
    <source>
        <dbReference type="EnsemblFungi" id="CEF88602"/>
    </source>
</evidence>
<dbReference type="InParanoid" id="A0A098E4M4"/>
<protein>
    <submittedName>
        <fullName evidence="1">Chromosome 3, complete genome</fullName>
    </submittedName>
</protein>
<reference evidence="1 3" key="3">
    <citation type="journal article" date="2015" name="BMC Genomics">
        <title>The completed genome sequence of the pathogenic ascomycete fungus Fusarium graminearum.</title>
        <authorList>
            <person name="King R."/>
            <person name="Urban M."/>
            <person name="Hammond-Kosack M.C."/>
            <person name="Hassani-Pak K."/>
            <person name="Hammond-Kosack K.E."/>
        </authorList>
    </citation>
    <scope>NUCLEOTIDE SEQUENCE [LARGE SCALE GENOMIC DNA]</scope>
    <source>
        <strain evidence="3">ATCC MYA-4620 / CBS 123657 / FGSC 9075 / NRRL 31084 / PH-1</strain>
        <strain evidence="1">PH-1</strain>
    </source>
</reference>
<name>A0A098E4M4_GIBZE</name>
<reference evidence="2 3" key="2">
    <citation type="journal article" date="2010" name="Nature">
        <title>Comparative genomics reveals mobile pathogenicity chromosomes in Fusarium.</title>
        <authorList>
            <person name="Ma L.J."/>
            <person name="van der Does H.C."/>
            <person name="Borkovich K.A."/>
            <person name="Coleman J.J."/>
            <person name="Daboussi M.J."/>
            <person name="Di Pietro A."/>
            <person name="Dufresne M."/>
            <person name="Freitag M."/>
            <person name="Grabherr M."/>
            <person name="Henrissat B."/>
            <person name="Houterman P.M."/>
            <person name="Kang S."/>
            <person name="Shim W.B."/>
            <person name="Woloshuk C."/>
            <person name="Xie X."/>
            <person name="Xu J.R."/>
            <person name="Antoniw J."/>
            <person name="Baker S.E."/>
            <person name="Bluhm B.H."/>
            <person name="Breakspear A."/>
            <person name="Brown D.W."/>
            <person name="Butchko R.A."/>
            <person name="Chapman S."/>
            <person name="Coulson R."/>
            <person name="Coutinho P.M."/>
            <person name="Danchin E.G."/>
            <person name="Diener A."/>
            <person name="Gale L.R."/>
            <person name="Gardiner D.M."/>
            <person name="Goff S."/>
            <person name="Hammond-Kosack K.E."/>
            <person name="Hilburn K."/>
            <person name="Hua-Van A."/>
            <person name="Jonkers W."/>
            <person name="Kazan K."/>
            <person name="Kodira C.D."/>
            <person name="Koehrsen M."/>
            <person name="Kumar L."/>
            <person name="Lee Y.H."/>
            <person name="Li L."/>
            <person name="Manners J.M."/>
            <person name="Miranda-Saavedra D."/>
            <person name="Mukherjee M."/>
            <person name="Park G."/>
            <person name="Park J."/>
            <person name="Park S.Y."/>
            <person name="Proctor R.H."/>
            <person name="Regev A."/>
            <person name="Ruiz-Roldan M.C."/>
            <person name="Sain D."/>
            <person name="Sakthikumar S."/>
            <person name="Sykes S."/>
            <person name="Schwartz D.C."/>
            <person name="Turgeon B.G."/>
            <person name="Wapinski I."/>
            <person name="Yoder O."/>
            <person name="Young S."/>
            <person name="Zeng Q."/>
            <person name="Zhou S."/>
            <person name="Galagan J."/>
            <person name="Cuomo C.A."/>
            <person name="Kistler H.C."/>
            <person name="Rep M."/>
        </authorList>
    </citation>
    <scope>GENOME REANNOTATION</scope>
    <source>
        <strain evidence="3">ATCC MYA-4620 / CBS 123657 / FGSC 9075 / NRRL 31084 / PH-1</strain>
        <strain evidence="2">PH-1 / ATCC MYA-4620 / FGSC 9075 / NRRL 31084</strain>
    </source>
</reference>
<dbReference type="AlphaFoldDB" id="A0A098E4M4"/>
<reference evidence="2" key="4">
    <citation type="submission" date="2017-01" db="UniProtKB">
        <authorList>
            <consortium name="EnsemblFungi"/>
        </authorList>
    </citation>
    <scope>IDENTIFICATION</scope>
    <source>
        <strain evidence="2">PH-1 / ATCC MYA-4620 / FGSC 9075 / NRRL 31084</strain>
    </source>
</reference>
<organism evidence="1 3">
    <name type="scientific">Gibberella zeae (strain ATCC MYA-4620 / CBS 123657 / FGSC 9075 / NRRL 31084 / PH-1)</name>
    <name type="common">Wheat head blight fungus</name>
    <name type="synonym">Fusarium graminearum</name>
    <dbReference type="NCBI Taxonomy" id="229533"/>
    <lineage>
        <taxon>Eukaryota</taxon>
        <taxon>Fungi</taxon>
        <taxon>Dikarya</taxon>
        <taxon>Ascomycota</taxon>
        <taxon>Pezizomycotina</taxon>
        <taxon>Sordariomycetes</taxon>
        <taxon>Hypocreomycetidae</taxon>
        <taxon>Hypocreales</taxon>
        <taxon>Nectriaceae</taxon>
        <taxon>Fusarium</taxon>
    </lineage>
</organism>
<sequence>MPRQIKDVPIITGAQVKHLRTFKKHHVTKCYHTNSSGPSPDPALWCRAAFLPLLMVCGATYAASHGHLGPP</sequence>
<evidence type="ECO:0000313" key="3">
    <source>
        <dbReference type="Proteomes" id="UP000070720"/>
    </source>
</evidence>
<keyword evidence="3" id="KW-1185">Reference proteome</keyword>
<gene>
    <name evidence="1" type="ORF">FGRAMPH1_01T17817</name>
</gene>
<reference evidence="2 3" key="1">
    <citation type="journal article" date="2007" name="Science">
        <title>The Fusarium graminearum genome reveals a link between localized polymorphism and pathogen specialization.</title>
        <authorList>
            <person name="Cuomo C.A."/>
            <person name="Gueldener U."/>
            <person name="Xu J.-R."/>
            <person name="Trail F."/>
            <person name="Turgeon B.G."/>
            <person name="Di Pietro A."/>
            <person name="Walton J.D."/>
            <person name="Ma L.-J."/>
            <person name="Baker S.E."/>
            <person name="Rep M."/>
            <person name="Adam G."/>
            <person name="Antoniw J."/>
            <person name="Baldwin T."/>
            <person name="Calvo S.E."/>
            <person name="Chang Y.-L."/>
            <person name="DeCaprio D."/>
            <person name="Gale L.R."/>
            <person name="Gnerre S."/>
            <person name="Goswami R.S."/>
            <person name="Hammond-Kosack K."/>
            <person name="Harris L.J."/>
            <person name="Hilburn K."/>
            <person name="Kennell J.C."/>
            <person name="Kroken S."/>
            <person name="Magnuson J.K."/>
            <person name="Mannhaupt G."/>
            <person name="Mauceli E.W."/>
            <person name="Mewes H.-W."/>
            <person name="Mitterbauer R."/>
            <person name="Muehlbauer G."/>
            <person name="Muensterkoetter M."/>
            <person name="Nelson D."/>
            <person name="O'Donnell K."/>
            <person name="Ouellet T."/>
            <person name="Qi W."/>
            <person name="Quesneville H."/>
            <person name="Roncero M.I.G."/>
            <person name="Seong K.-Y."/>
            <person name="Tetko I.V."/>
            <person name="Urban M."/>
            <person name="Waalwijk C."/>
            <person name="Ward T.J."/>
            <person name="Yao J."/>
            <person name="Birren B.W."/>
            <person name="Kistler H.C."/>
        </authorList>
    </citation>
    <scope>NUCLEOTIDE SEQUENCE [LARGE SCALE GENOMIC DNA]</scope>
    <source>
        <strain evidence="3">ATCC MYA-4620 / CBS 123657 / FGSC 9075 / NRRL 31084 / PH-1</strain>
        <strain evidence="2">PH-1 / ATCC MYA-4620 / FGSC 9075 / NRRL 31084</strain>
    </source>
</reference>
<proteinExistence type="predicted"/>
<accession>A0A0E0SQ89</accession>
<dbReference type="EnsemblFungi" id="CEF88602">
    <property type="protein sequence ID" value="CEF88602"/>
    <property type="gene ID" value="FGRRES_20262"/>
</dbReference>
<dbReference type="EMBL" id="HG970334">
    <property type="protein sequence ID" value="CEF88602.1"/>
    <property type="molecule type" value="Genomic_DNA"/>
</dbReference>
<accession>A0A098E4M4</accession>